<keyword evidence="7" id="KW-1185">Reference proteome</keyword>
<dbReference type="InterPro" id="IPR005471">
    <property type="entry name" value="Tscrpt_reg_IclR_N"/>
</dbReference>
<dbReference type="GO" id="GO:0003677">
    <property type="term" value="F:DNA binding"/>
    <property type="evidence" value="ECO:0007669"/>
    <property type="project" value="UniProtKB-KW"/>
</dbReference>
<sequence>MSNIKLSQQDEAFLDAMAMLMAPWGWPRPVGRIYAYLLLREAPATLDEIAADLGMSKSNASVAARTLEHCGNARRQGEPGSRRIYYSVPDDFSGPFVDKAQLLDRQVRLFTAQRERDIAAPVAQRFARISEFYTAMRSAIEGVTADQAGSVSRPVRAGEDAEASRSSSSATRAR</sequence>
<feature type="compositionally biased region" description="Low complexity" evidence="4">
    <location>
        <begin position="164"/>
        <end position="174"/>
    </location>
</feature>
<dbReference type="PANTHER" id="PTHR38465">
    <property type="entry name" value="HTH-TYPE TRANSCRIPTIONAL REGULATOR MJ1563-RELATED"/>
    <property type="match status" value="1"/>
</dbReference>
<dbReference type="GO" id="GO:0006355">
    <property type="term" value="P:regulation of DNA-templated transcription"/>
    <property type="evidence" value="ECO:0007669"/>
    <property type="project" value="InterPro"/>
</dbReference>
<dbReference type="RefSeq" id="WP_103096794.1">
    <property type="nucleotide sequence ID" value="NZ_LYMM01000042.1"/>
</dbReference>
<dbReference type="AlphaFoldDB" id="A0A2K2FYF3"/>
<dbReference type="OrthoDB" id="8097571at2"/>
<dbReference type="Pfam" id="PF09339">
    <property type="entry name" value="HTH_IclR"/>
    <property type="match status" value="1"/>
</dbReference>
<dbReference type="SUPFAM" id="SSF46785">
    <property type="entry name" value="Winged helix' DNA-binding domain"/>
    <property type="match status" value="1"/>
</dbReference>
<keyword evidence="3" id="KW-0804">Transcription</keyword>
<proteinExistence type="predicted"/>
<evidence type="ECO:0000256" key="3">
    <source>
        <dbReference type="ARBA" id="ARBA00023163"/>
    </source>
</evidence>
<dbReference type="InterPro" id="IPR036388">
    <property type="entry name" value="WH-like_DNA-bd_sf"/>
</dbReference>
<dbReference type="InterPro" id="IPR011991">
    <property type="entry name" value="ArsR-like_HTH"/>
</dbReference>
<feature type="region of interest" description="Disordered" evidence="4">
    <location>
        <begin position="143"/>
        <end position="174"/>
    </location>
</feature>
<evidence type="ECO:0000259" key="5">
    <source>
        <dbReference type="Pfam" id="PF09339"/>
    </source>
</evidence>
<keyword evidence="2" id="KW-0238">DNA-binding</keyword>
<evidence type="ECO:0000256" key="2">
    <source>
        <dbReference type="ARBA" id="ARBA00023125"/>
    </source>
</evidence>
<dbReference type="PANTHER" id="PTHR38465:SF2">
    <property type="entry name" value="HTH-TYPE TRANSCRIPTIONAL REGULATOR MMPR5"/>
    <property type="match status" value="1"/>
</dbReference>
<gene>
    <name evidence="6" type="ORF">A8V01_22000</name>
</gene>
<name>A0A2K2FYF3_9SPHN</name>
<keyword evidence="1" id="KW-0805">Transcription regulation</keyword>
<feature type="domain" description="HTH iclR-type" evidence="5">
    <location>
        <begin position="41"/>
        <end position="76"/>
    </location>
</feature>
<evidence type="ECO:0000313" key="6">
    <source>
        <dbReference type="EMBL" id="PNU03835.1"/>
    </source>
</evidence>
<evidence type="ECO:0000256" key="4">
    <source>
        <dbReference type="SAM" id="MobiDB-lite"/>
    </source>
</evidence>
<protein>
    <submittedName>
        <fullName evidence="6">Transcriptional regulator</fullName>
    </submittedName>
</protein>
<comment type="caution">
    <text evidence="6">The sequence shown here is derived from an EMBL/GenBank/DDBJ whole genome shotgun (WGS) entry which is preliminary data.</text>
</comment>
<accession>A0A2K2FYF3</accession>
<dbReference type="Gene3D" id="1.10.10.10">
    <property type="entry name" value="Winged helix-like DNA-binding domain superfamily/Winged helix DNA-binding domain"/>
    <property type="match status" value="1"/>
</dbReference>
<dbReference type="Proteomes" id="UP000236327">
    <property type="component" value="Unassembled WGS sequence"/>
</dbReference>
<dbReference type="CDD" id="cd00090">
    <property type="entry name" value="HTH_ARSR"/>
    <property type="match status" value="1"/>
</dbReference>
<evidence type="ECO:0000313" key="7">
    <source>
        <dbReference type="Proteomes" id="UP000236327"/>
    </source>
</evidence>
<dbReference type="InterPro" id="IPR036390">
    <property type="entry name" value="WH_DNA-bd_sf"/>
</dbReference>
<organism evidence="6 7">
    <name type="scientific">Novosphingobium guangzhouense</name>
    <dbReference type="NCBI Taxonomy" id="1850347"/>
    <lineage>
        <taxon>Bacteria</taxon>
        <taxon>Pseudomonadati</taxon>
        <taxon>Pseudomonadota</taxon>
        <taxon>Alphaproteobacteria</taxon>
        <taxon>Sphingomonadales</taxon>
        <taxon>Sphingomonadaceae</taxon>
        <taxon>Novosphingobium</taxon>
    </lineage>
</organism>
<dbReference type="InterPro" id="IPR052362">
    <property type="entry name" value="HTH-GbsR_regulator"/>
</dbReference>
<dbReference type="EMBL" id="LYMM01000042">
    <property type="protein sequence ID" value="PNU03835.1"/>
    <property type="molecule type" value="Genomic_DNA"/>
</dbReference>
<reference evidence="6 7" key="1">
    <citation type="submission" date="2016-05" db="EMBL/GenBank/DDBJ databases">
        <title>Complete genome sequence of Novosphingobium guangzhouense SA925(T).</title>
        <authorList>
            <person name="Sha S."/>
        </authorList>
    </citation>
    <scope>NUCLEOTIDE SEQUENCE [LARGE SCALE GENOMIC DNA]</scope>
    <source>
        <strain evidence="6 7">SA925</strain>
    </source>
</reference>
<evidence type="ECO:0000256" key="1">
    <source>
        <dbReference type="ARBA" id="ARBA00023015"/>
    </source>
</evidence>